<dbReference type="InterPro" id="IPR036955">
    <property type="entry name" value="AP2/ERF_dom_sf"/>
</dbReference>
<dbReference type="GO" id="GO:0003677">
    <property type="term" value="F:DNA binding"/>
    <property type="evidence" value="ECO:0007669"/>
    <property type="project" value="UniProtKB-KW"/>
</dbReference>
<proteinExistence type="predicted"/>
<dbReference type="InterPro" id="IPR001471">
    <property type="entry name" value="AP2/ERF_dom"/>
</dbReference>
<evidence type="ECO:0000256" key="5">
    <source>
        <dbReference type="ARBA" id="ARBA00023242"/>
    </source>
</evidence>
<keyword evidence="5" id="KW-0539">Nucleus</keyword>
<dbReference type="InterPro" id="IPR045277">
    <property type="entry name" value="DRE1A-I"/>
</dbReference>
<dbReference type="Gene3D" id="3.30.730.10">
    <property type="entry name" value="AP2/ERF domain"/>
    <property type="match status" value="1"/>
</dbReference>
<sequence>MAAAAYDVAVYRLRGREAQLNFPDLVNEFPRPRSEEAEEIRLAAVEAAVRVGRTPEMVRRGSGSLPALKSLSRGLGCEELGLDSPKMWAELAEALLLAPPPPPPVMEISEGEVSVTEHLTDSGITWNPLVRRGCNRLENPTKRPQISPEVSSACPGLILVLYWLRWRIQ</sequence>
<evidence type="ECO:0000259" key="6">
    <source>
        <dbReference type="PROSITE" id="PS51032"/>
    </source>
</evidence>
<evidence type="ECO:0000256" key="3">
    <source>
        <dbReference type="ARBA" id="ARBA00023125"/>
    </source>
</evidence>
<dbReference type="GO" id="GO:0003700">
    <property type="term" value="F:DNA-binding transcription factor activity"/>
    <property type="evidence" value="ECO:0007669"/>
    <property type="project" value="InterPro"/>
</dbReference>
<keyword evidence="2" id="KW-0805">Transcription regulation</keyword>
<protein>
    <recommendedName>
        <fullName evidence="6">AP2/ERF domain-containing protein</fullName>
    </recommendedName>
</protein>
<dbReference type="EMBL" id="JAGGNH010000003">
    <property type="protein sequence ID" value="KAJ0977221.1"/>
    <property type="molecule type" value="Genomic_DNA"/>
</dbReference>
<name>A0A9D5HHY8_9LILI</name>
<evidence type="ECO:0000256" key="2">
    <source>
        <dbReference type="ARBA" id="ARBA00023015"/>
    </source>
</evidence>
<evidence type="ECO:0000313" key="8">
    <source>
        <dbReference type="Proteomes" id="UP001085076"/>
    </source>
</evidence>
<accession>A0A9D5HHY8</accession>
<comment type="subcellular location">
    <subcellularLocation>
        <location evidence="1">Nucleus</location>
    </subcellularLocation>
</comment>
<reference evidence="7" key="2">
    <citation type="journal article" date="2022" name="Hortic Res">
        <title>The genome of Dioscorea zingiberensis sheds light on the biosynthesis, origin and evolution of the medicinally important diosgenin saponins.</title>
        <authorList>
            <person name="Li Y."/>
            <person name="Tan C."/>
            <person name="Li Z."/>
            <person name="Guo J."/>
            <person name="Li S."/>
            <person name="Chen X."/>
            <person name="Wang C."/>
            <person name="Dai X."/>
            <person name="Yang H."/>
            <person name="Song W."/>
            <person name="Hou L."/>
            <person name="Xu J."/>
            <person name="Tong Z."/>
            <person name="Xu A."/>
            <person name="Yuan X."/>
            <person name="Wang W."/>
            <person name="Yang Q."/>
            <person name="Chen L."/>
            <person name="Sun Z."/>
            <person name="Wang K."/>
            <person name="Pan B."/>
            <person name="Chen J."/>
            <person name="Bao Y."/>
            <person name="Liu F."/>
            <person name="Qi X."/>
            <person name="Gang D.R."/>
            <person name="Wen J."/>
            <person name="Li J."/>
        </authorList>
    </citation>
    <scope>NUCLEOTIDE SEQUENCE</scope>
    <source>
        <strain evidence="7">Dzin_1.0</strain>
    </source>
</reference>
<keyword evidence="8" id="KW-1185">Reference proteome</keyword>
<feature type="domain" description="AP2/ERF" evidence="6">
    <location>
        <begin position="1"/>
        <end position="23"/>
    </location>
</feature>
<dbReference type="PROSITE" id="PS51032">
    <property type="entry name" value="AP2_ERF"/>
    <property type="match status" value="1"/>
</dbReference>
<dbReference type="PANTHER" id="PTHR31839:SF2">
    <property type="entry name" value="DEHYDRATION-RESPONSIVE ELEMENT-BINDING PROTEIN 1D"/>
    <property type="match status" value="1"/>
</dbReference>
<dbReference type="Proteomes" id="UP001085076">
    <property type="component" value="Miscellaneous, Linkage group lg03"/>
</dbReference>
<evidence type="ECO:0000313" key="7">
    <source>
        <dbReference type="EMBL" id="KAJ0977221.1"/>
    </source>
</evidence>
<gene>
    <name evidence="7" type="ORF">J5N97_012695</name>
</gene>
<comment type="caution">
    <text evidence="7">The sequence shown here is derived from an EMBL/GenBank/DDBJ whole genome shotgun (WGS) entry which is preliminary data.</text>
</comment>
<evidence type="ECO:0000256" key="4">
    <source>
        <dbReference type="ARBA" id="ARBA00023163"/>
    </source>
</evidence>
<dbReference type="OrthoDB" id="688329at2759"/>
<keyword evidence="3" id="KW-0238">DNA-binding</keyword>
<organism evidence="7 8">
    <name type="scientific">Dioscorea zingiberensis</name>
    <dbReference type="NCBI Taxonomy" id="325984"/>
    <lineage>
        <taxon>Eukaryota</taxon>
        <taxon>Viridiplantae</taxon>
        <taxon>Streptophyta</taxon>
        <taxon>Embryophyta</taxon>
        <taxon>Tracheophyta</taxon>
        <taxon>Spermatophyta</taxon>
        <taxon>Magnoliopsida</taxon>
        <taxon>Liliopsida</taxon>
        <taxon>Dioscoreales</taxon>
        <taxon>Dioscoreaceae</taxon>
        <taxon>Dioscorea</taxon>
    </lineage>
</organism>
<reference evidence="7" key="1">
    <citation type="submission" date="2021-03" db="EMBL/GenBank/DDBJ databases">
        <authorList>
            <person name="Li Z."/>
            <person name="Yang C."/>
        </authorList>
    </citation>
    <scope>NUCLEOTIDE SEQUENCE</scope>
    <source>
        <strain evidence="7">Dzin_1.0</strain>
        <tissue evidence="7">Leaf</tissue>
    </source>
</reference>
<dbReference type="AlphaFoldDB" id="A0A9D5HHY8"/>
<dbReference type="GO" id="GO:0005634">
    <property type="term" value="C:nucleus"/>
    <property type="evidence" value="ECO:0007669"/>
    <property type="project" value="UniProtKB-SubCell"/>
</dbReference>
<keyword evidence="4" id="KW-0804">Transcription</keyword>
<evidence type="ECO:0000256" key="1">
    <source>
        <dbReference type="ARBA" id="ARBA00004123"/>
    </source>
</evidence>
<dbReference type="PANTHER" id="PTHR31839">
    <property type="entry name" value="DEHYDRATION-RESPONSIVE ELEMENT-BINDING PROTEIN 1D"/>
    <property type="match status" value="1"/>
</dbReference>